<evidence type="ECO:0000313" key="2">
    <source>
        <dbReference type="EMBL" id="SHE42074.1"/>
    </source>
</evidence>
<dbReference type="Proteomes" id="UP000184076">
    <property type="component" value="Unassembled WGS sequence"/>
</dbReference>
<accession>A0A1M4TCF9</accession>
<dbReference type="EMBL" id="FQVB01000004">
    <property type="protein sequence ID" value="SHE42074.1"/>
    <property type="molecule type" value="Genomic_DNA"/>
</dbReference>
<evidence type="ECO:0000313" key="3">
    <source>
        <dbReference type="Proteomes" id="UP000184076"/>
    </source>
</evidence>
<gene>
    <name evidence="2" type="ORF">SAMN02745206_00249</name>
</gene>
<dbReference type="OrthoDB" id="5430678at2"/>
<name>A0A1M4TCF9_9BACT</name>
<reference evidence="3" key="1">
    <citation type="submission" date="2016-11" db="EMBL/GenBank/DDBJ databases">
        <authorList>
            <person name="Varghese N."/>
            <person name="Submissions S."/>
        </authorList>
    </citation>
    <scope>NUCLEOTIDE SEQUENCE [LARGE SCALE GENOMIC DNA]</scope>
    <source>
        <strain evidence="3">DSM 9756</strain>
    </source>
</reference>
<organism evidence="2 3">
    <name type="scientific">Desulfacinum infernum DSM 9756</name>
    <dbReference type="NCBI Taxonomy" id="1121391"/>
    <lineage>
        <taxon>Bacteria</taxon>
        <taxon>Pseudomonadati</taxon>
        <taxon>Thermodesulfobacteriota</taxon>
        <taxon>Syntrophobacteria</taxon>
        <taxon>Syntrophobacterales</taxon>
        <taxon>Syntrophobacteraceae</taxon>
        <taxon>Desulfacinum</taxon>
    </lineage>
</organism>
<feature type="domain" description="DUF1638" evidence="1">
    <location>
        <begin position="28"/>
        <end position="178"/>
    </location>
</feature>
<sequence>MKVLIACRVFEDELKACLPWDEKLEVVWVEAGLHADLDLLEKTLSRALSEAAAAGGEVRLLYGVGCHPELARLAARFGVPLSPVKNCIEAFCRERTQELERNRTMIMTPGWVRAWHGIMEAMGWNEVDVRIQLGRYDRILLLDPGVNPLKDEEILAFYDLVQIPIDVQPLDLQPFRETLEEVLT</sequence>
<protein>
    <recommendedName>
        <fullName evidence="1">DUF1638 domain-containing protein</fullName>
    </recommendedName>
</protein>
<dbReference type="Pfam" id="PF07796">
    <property type="entry name" value="DUF1638"/>
    <property type="match status" value="1"/>
</dbReference>
<keyword evidence="3" id="KW-1185">Reference proteome</keyword>
<dbReference type="InterPro" id="IPR012437">
    <property type="entry name" value="DUF1638"/>
</dbReference>
<dbReference type="RefSeq" id="WP_073036198.1">
    <property type="nucleotide sequence ID" value="NZ_FQVB01000004.1"/>
</dbReference>
<evidence type="ECO:0000259" key="1">
    <source>
        <dbReference type="Pfam" id="PF07796"/>
    </source>
</evidence>
<proteinExistence type="predicted"/>
<dbReference type="STRING" id="1121391.SAMN02745206_00249"/>
<dbReference type="AlphaFoldDB" id="A0A1M4TCF9"/>